<sequence length="166" mass="19381">MNNSRHSFTISAPQQHSQQAITSPTAATHPPIQKSWHTRFRAQCKDRLSKAREASFMANRLTRPKELTDQEMYEIVRQEWARFKSEMEKQSDSSGFDEAEMAAEIEEVARQERERQQQQEAEEFEMYEEMLAEEMMMDEDEDGLTDADLQYLIDMDIGTDVSMDAT</sequence>
<evidence type="ECO:0000256" key="1">
    <source>
        <dbReference type="SAM" id="MobiDB-lite"/>
    </source>
</evidence>
<proteinExistence type="predicted"/>
<dbReference type="Proteomes" id="UP000193922">
    <property type="component" value="Unassembled WGS sequence"/>
</dbReference>
<dbReference type="OrthoDB" id="5587672at2759"/>
<accession>A0A1Y1VRT0</accession>
<protein>
    <submittedName>
        <fullName evidence="2">Uncharacterized protein</fullName>
    </submittedName>
</protein>
<dbReference type="GeneID" id="63807424"/>
<dbReference type="RefSeq" id="XP_040739057.1">
    <property type="nucleotide sequence ID" value="XM_040890776.1"/>
</dbReference>
<name>A0A1Y1VRT0_9FUNG</name>
<organism evidence="2 3">
    <name type="scientific">Linderina pennispora</name>
    <dbReference type="NCBI Taxonomy" id="61395"/>
    <lineage>
        <taxon>Eukaryota</taxon>
        <taxon>Fungi</taxon>
        <taxon>Fungi incertae sedis</taxon>
        <taxon>Zoopagomycota</taxon>
        <taxon>Kickxellomycotina</taxon>
        <taxon>Kickxellomycetes</taxon>
        <taxon>Kickxellales</taxon>
        <taxon>Kickxellaceae</taxon>
        <taxon>Linderina</taxon>
    </lineage>
</organism>
<dbReference type="EMBL" id="MCFD01000160">
    <property type="protein sequence ID" value="ORX63736.1"/>
    <property type="molecule type" value="Genomic_DNA"/>
</dbReference>
<feature type="compositionally biased region" description="Polar residues" evidence="1">
    <location>
        <begin position="1"/>
        <end position="26"/>
    </location>
</feature>
<gene>
    <name evidence="2" type="ORF">DL89DRAFT_298129</name>
</gene>
<feature type="region of interest" description="Disordered" evidence="1">
    <location>
        <begin position="1"/>
        <end position="36"/>
    </location>
</feature>
<comment type="caution">
    <text evidence="2">The sequence shown here is derived from an EMBL/GenBank/DDBJ whole genome shotgun (WGS) entry which is preliminary data.</text>
</comment>
<reference evidence="2 3" key="1">
    <citation type="submission" date="2016-07" db="EMBL/GenBank/DDBJ databases">
        <title>Pervasive Adenine N6-methylation of Active Genes in Fungi.</title>
        <authorList>
            <consortium name="DOE Joint Genome Institute"/>
            <person name="Mondo S.J."/>
            <person name="Dannebaum R.O."/>
            <person name="Kuo R.C."/>
            <person name="Labutti K."/>
            <person name="Haridas S."/>
            <person name="Kuo A."/>
            <person name="Salamov A."/>
            <person name="Ahrendt S.R."/>
            <person name="Lipzen A."/>
            <person name="Sullivan W."/>
            <person name="Andreopoulos W.B."/>
            <person name="Clum A."/>
            <person name="Lindquist E."/>
            <person name="Daum C."/>
            <person name="Ramamoorthy G.K."/>
            <person name="Gryganskyi A."/>
            <person name="Culley D."/>
            <person name="Magnuson J.K."/>
            <person name="James T.Y."/>
            <person name="O'Malley M.A."/>
            <person name="Stajich J.E."/>
            <person name="Spatafora J.W."/>
            <person name="Visel A."/>
            <person name="Grigoriev I.V."/>
        </authorList>
    </citation>
    <scope>NUCLEOTIDE SEQUENCE [LARGE SCALE GENOMIC DNA]</scope>
    <source>
        <strain evidence="2 3">ATCC 12442</strain>
    </source>
</reference>
<evidence type="ECO:0000313" key="3">
    <source>
        <dbReference type="Proteomes" id="UP000193922"/>
    </source>
</evidence>
<dbReference type="AlphaFoldDB" id="A0A1Y1VRT0"/>
<keyword evidence="3" id="KW-1185">Reference proteome</keyword>
<evidence type="ECO:0000313" key="2">
    <source>
        <dbReference type="EMBL" id="ORX63736.1"/>
    </source>
</evidence>